<dbReference type="InterPro" id="IPR015943">
    <property type="entry name" value="WD40/YVTN_repeat-like_dom_sf"/>
</dbReference>
<feature type="repeat" description="WD" evidence="3">
    <location>
        <begin position="69"/>
        <end position="112"/>
    </location>
</feature>
<dbReference type="PANTHER" id="PTHR19848">
    <property type="entry name" value="WD40 REPEAT PROTEIN"/>
    <property type="match status" value="1"/>
</dbReference>
<feature type="repeat" description="WD" evidence="3">
    <location>
        <begin position="263"/>
        <end position="305"/>
    </location>
</feature>
<dbReference type="InterPro" id="IPR019775">
    <property type="entry name" value="WD40_repeat_CS"/>
</dbReference>
<dbReference type="InterPro" id="IPR036322">
    <property type="entry name" value="WD40_repeat_dom_sf"/>
</dbReference>
<evidence type="ECO:0000256" key="2">
    <source>
        <dbReference type="ARBA" id="ARBA00022737"/>
    </source>
</evidence>
<dbReference type="CDD" id="cd00200">
    <property type="entry name" value="WD40"/>
    <property type="match status" value="1"/>
</dbReference>
<dbReference type="SMART" id="SM00320">
    <property type="entry name" value="WD40"/>
    <property type="match status" value="6"/>
</dbReference>
<dbReference type="InterPro" id="IPR001680">
    <property type="entry name" value="WD40_rpt"/>
</dbReference>
<dbReference type="InterPro" id="IPR020472">
    <property type="entry name" value="WD40_PAC1"/>
</dbReference>
<comment type="caution">
    <text evidence="4">The sequence shown here is derived from an EMBL/GenBank/DDBJ whole genome shotgun (WGS) entry which is preliminary data.</text>
</comment>
<evidence type="ECO:0000256" key="3">
    <source>
        <dbReference type="PROSITE-ProRule" id="PRU00221"/>
    </source>
</evidence>
<dbReference type="Gene3D" id="2.130.10.10">
    <property type="entry name" value="YVTN repeat-like/Quinoprotein amine dehydrogenase"/>
    <property type="match status" value="3"/>
</dbReference>
<dbReference type="AlphaFoldDB" id="X6N726"/>
<keyword evidence="1 3" id="KW-0853">WD repeat</keyword>
<dbReference type="Pfam" id="PF00400">
    <property type="entry name" value="WD40"/>
    <property type="match status" value="6"/>
</dbReference>
<reference evidence="4 5" key="1">
    <citation type="journal article" date="2013" name="Curr. Biol.">
        <title>The Genome of the Foraminiferan Reticulomyxa filosa.</title>
        <authorList>
            <person name="Glockner G."/>
            <person name="Hulsmann N."/>
            <person name="Schleicher M."/>
            <person name="Noegel A.A."/>
            <person name="Eichinger L."/>
            <person name="Gallinger C."/>
            <person name="Pawlowski J."/>
            <person name="Sierra R."/>
            <person name="Euteneuer U."/>
            <person name="Pillet L."/>
            <person name="Moustafa A."/>
            <person name="Platzer M."/>
            <person name="Groth M."/>
            <person name="Szafranski K."/>
            <person name="Schliwa M."/>
        </authorList>
    </citation>
    <scope>NUCLEOTIDE SEQUENCE [LARGE SCALE GENOMIC DNA]</scope>
</reference>
<organism evidence="4 5">
    <name type="scientific">Reticulomyxa filosa</name>
    <dbReference type="NCBI Taxonomy" id="46433"/>
    <lineage>
        <taxon>Eukaryota</taxon>
        <taxon>Sar</taxon>
        <taxon>Rhizaria</taxon>
        <taxon>Retaria</taxon>
        <taxon>Foraminifera</taxon>
        <taxon>Monothalamids</taxon>
        <taxon>Reticulomyxidae</taxon>
        <taxon>Reticulomyxa</taxon>
    </lineage>
</organism>
<keyword evidence="2" id="KW-0677">Repeat</keyword>
<feature type="repeat" description="WD" evidence="3">
    <location>
        <begin position="113"/>
        <end position="160"/>
    </location>
</feature>
<evidence type="ECO:0000313" key="5">
    <source>
        <dbReference type="Proteomes" id="UP000023152"/>
    </source>
</evidence>
<proteinExistence type="predicted"/>
<accession>X6N726</accession>
<dbReference type="OrthoDB" id="25131at2759"/>
<dbReference type="PROSITE" id="PS50082">
    <property type="entry name" value="WD_REPEATS_2"/>
    <property type="match status" value="5"/>
</dbReference>
<feature type="repeat" description="WD" evidence="3">
    <location>
        <begin position="336"/>
        <end position="362"/>
    </location>
</feature>
<dbReference type="PRINTS" id="PR00320">
    <property type="entry name" value="GPROTEINBRPT"/>
</dbReference>
<dbReference type="EMBL" id="ASPP01011053">
    <property type="protein sequence ID" value="ETO22080.1"/>
    <property type="molecule type" value="Genomic_DNA"/>
</dbReference>
<dbReference type="PANTHER" id="PTHR19848:SF8">
    <property type="entry name" value="F-BOX AND WD REPEAT DOMAIN CONTAINING 7"/>
    <property type="match status" value="1"/>
</dbReference>
<dbReference type="SUPFAM" id="SSF50978">
    <property type="entry name" value="WD40 repeat-like"/>
    <property type="match status" value="1"/>
</dbReference>
<keyword evidence="5" id="KW-1185">Reference proteome</keyword>
<evidence type="ECO:0000256" key="1">
    <source>
        <dbReference type="ARBA" id="ARBA00022574"/>
    </source>
</evidence>
<gene>
    <name evidence="4" type="ORF">RFI_15122</name>
</gene>
<dbReference type="Proteomes" id="UP000023152">
    <property type="component" value="Unassembled WGS sequence"/>
</dbReference>
<feature type="repeat" description="WD" evidence="3">
    <location>
        <begin position="161"/>
        <end position="204"/>
    </location>
</feature>
<protein>
    <submittedName>
        <fullName evidence="4">Uncharacterized protein</fullName>
    </submittedName>
</protein>
<dbReference type="PROSITE" id="PS00678">
    <property type="entry name" value="WD_REPEATS_1"/>
    <property type="match status" value="5"/>
</dbReference>
<evidence type="ECO:0000313" key="4">
    <source>
        <dbReference type="EMBL" id="ETO22080.1"/>
    </source>
</evidence>
<name>X6N726_RETFI</name>
<dbReference type="PROSITE" id="PS50294">
    <property type="entry name" value="WD_REPEATS_REGION"/>
    <property type="match status" value="4"/>
</dbReference>
<sequence length="408" mass="46346">MTTILSKEKETSIQLLEGKEIKIITQHWIRILNINLGWINDFNKLIVNYATTVFIIDTFRSSSNLIKTFIGHTNNVCSIDYSTFDGSQYLCSGSWDCTVRVWDVETAEQIRLFNGHSSQIICVKFSPYHGMDNRSLTICSSSDDKTIRFWDFKTAKEFQVLNEHTDSVCGIEFSSFNNGRYLCSGSYDDTIRLWDVETFKTLHIFEHGDTVRCVEFSPLQSNSKDKNNSIGVIGGNGYTICSGTNNGVIHLWDVETTKQLILFDAHKSWIRSIKYSPYEANVICSGSDDKTVRLWDIRSNKEINVFKEHTNDVKAAEFSPFVSNNNSHSDGKSITNANIICSGSSDNTIRFWDIRANKQVHLIKGNDHEDNGICSLTFLALKNKAKDNCACRVSLCYGSYKGPIRVWR</sequence>